<name>A0ABM0Y4B1_CAMSA</name>
<dbReference type="RefSeq" id="XP_010495240.1">
    <property type="nucleotide sequence ID" value="XM_010496938.1"/>
</dbReference>
<reference evidence="6" key="1">
    <citation type="journal article" date="2014" name="Nat. Commun.">
        <title>The emerging biofuel crop Camelina sativa retains a highly undifferentiated hexaploid genome structure.</title>
        <authorList>
            <person name="Kagale S."/>
            <person name="Koh C."/>
            <person name="Nixon J."/>
            <person name="Bollina V."/>
            <person name="Clarke W.E."/>
            <person name="Tuteja R."/>
            <person name="Spillane C."/>
            <person name="Robinson S.J."/>
            <person name="Links M.G."/>
            <person name="Clarke C."/>
            <person name="Higgins E.E."/>
            <person name="Huebert T."/>
            <person name="Sharpe A.G."/>
            <person name="Parkin I.A."/>
        </authorList>
    </citation>
    <scope>NUCLEOTIDE SEQUENCE [LARGE SCALE GENOMIC DNA]</scope>
    <source>
        <strain evidence="6">cv. DH55</strain>
    </source>
</reference>
<evidence type="ECO:0000313" key="6">
    <source>
        <dbReference type="Proteomes" id="UP000694864"/>
    </source>
</evidence>
<gene>
    <name evidence="7" type="primary">LOC104772307</name>
</gene>
<dbReference type="Pfam" id="PF04434">
    <property type="entry name" value="SWIM"/>
    <property type="match status" value="1"/>
</dbReference>
<reference evidence="7" key="2">
    <citation type="submission" date="2025-08" db="UniProtKB">
        <authorList>
            <consortium name="RefSeq"/>
        </authorList>
    </citation>
    <scope>IDENTIFICATION</scope>
    <source>
        <tissue evidence="7">Leaf</tissue>
    </source>
</reference>
<dbReference type="PANTHER" id="PTHR31973">
    <property type="entry name" value="POLYPROTEIN, PUTATIVE-RELATED"/>
    <property type="match status" value="1"/>
</dbReference>
<organism evidence="6 7">
    <name type="scientific">Camelina sativa</name>
    <name type="common">False flax</name>
    <name type="synonym">Myagrum sativum</name>
    <dbReference type="NCBI Taxonomy" id="90675"/>
    <lineage>
        <taxon>Eukaryota</taxon>
        <taxon>Viridiplantae</taxon>
        <taxon>Streptophyta</taxon>
        <taxon>Embryophyta</taxon>
        <taxon>Tracheophyta</taxon>
        <taxon>Spermatophyta</taxon>
        <taxon>Magnoliopsida</taxon>
        <taxon>eudicotyledons</taxon>
        <taxon>Gunneridae</taxon>
        <taxon>Pentapetalae</taxon>
        <taxon>rosids</taxon>
        <taxon>malvids</taxon>
        <taxon>Brassicales</taxon>
        <taxon>Brassicaceae</taxon>
        <taxon>Camelineae</taxon>
        <taxon>Camelina</taxon>
    </lineage>
</organism>
<protein>
    <submittedName>
        <fullName evidence="7">Protein FAR1-RELATED SEQUENCE 5-like</fullName>
    </submittedName>
</protein>
<evidence type="ECO:0000256" key="3">
    <source>
        <dbReference type="ARBA" id="ARBA00022833"/>
    </source>
</evidence>
<dbReference type="InterPro" id="IPR018289">
    <property type="entry name" value="MULE_transposase_dom"/>
</dbReference>
<sequence>MVNPGTITSVELDEEKRFKFLFIALGACIEGFRAMRKVIVVDATHLKTMYGGMLVFATAQDPNHHHYPIAFGVIDTENHVSWPWFFNKLKTVVPDDPELVFISDRHKSIIYAISEVYPSARHAHCIYHLSKNLREYVKTDKDIASDKFKECAHIYTKNDFDREFMDFRRRFPNAAKYLDEKIGLDKWARCHFEGDKYNIDTSNAAESMNSVFVEARKTHLLPMIDTIIEKFSEWFNKYRKDSVGASNTRKLVPVVDNELHDRCEIAVRLTVIELNSYHLEYNVIGLDGKTYLVDLKMKSCSCRCFDIDKYPCVHAMAALRNLMRREVRRVHIEMHDLCSIYYLIETWALAYYRTIYVVPHESDWNVPAAIRQLMAKPPEYTKTGGGRTQEKRFRSIAERRRKRRRQMKFKPGINLEKFLQPPNLA</sequence>
<dbReference type="InterPro" id="IPR006564">
    <property type="entry name" value="Znf_PMZ"/>
</dbReference>
<dbReference type="Pfam" id="PF10551">
    <property type="entry name" value="MULE"/>
    <property type="match status" value="1"/>
</dbReference>
<feature type="domain" description="SWIM-type" evidence="5">
    <location>
        <begin position="291"/>
        <end position="323"/>
    </location>
</feature>
<keyword evidence="1" id="KW-0479">Metal-binding</keyword>
<keyword evidence="3" id="KW-0862">Zinc</keyword>
<dbReference type="PROSITE" id="PS50966">
    <property type="entry name" value="ZF_SWIM"/>
    <property type="match status" value="1"/>
</dbReference>
<dbReference type="SMART" id="SM00575">
    <property type="entry name" value="ZnF_PMZ"/>
    <property type="match status" value="1"/>
</dbReference>
<dbReference type="InterPro" id="IPR007527">
    <property type="entry name" value="Znf_SWIM"/>
</dbReference>
<dbReference type="Proteomes" id="UP000694864">
    <property type="component" value="Chromosome 20"/>
</dbReference>
<proteinExistence type="predicted"/>
<evidence type="ECO:0000256" key="1">
    <source>
        <dbReference type="ARBA" id="ARBA00022723"/>
    </source>
</evidence>
<keyword evidence="2 4" id="KW-0863">Zinc-finger</keyword>
<evidence type="ECO:0000256" key="4">
    <source>
        <dbReference type="PROSITE-ProRule" id="PRU00325"/>
    </source>
</evidence>
<keyword evidence="6" id="KW-1185">Reference proteome</keyword>
<evidence type="ECO:0000259" key="5">
    <source>
        <dbReference type="PROSITE" id="PS50966"/>
    </source>
</evidence>
<evidence type="ECO:0000313" key="7">
    <source>
        <dbReference type="RefSeq" id="XP_010495240.1"/>
    </source>
</evidence>
<dbReference type="PANTHER" id="PTHR31973:SF187">
    <property type="entry name" value="MUTATOR TRANSPOSASE MUDRA PROTEIN"/>
    <property type="match status" value="1"/>
</dbReference>
<dbReference type="GeneID" id="104772307"/>
<evidence type="ECO:0000256" key="2">
    <source>
        <dbReference type="ARBA" id="ARBA00022771"/>
    </source>
</evidence>
<accession>A0ABM0Y4B1</accession>